<dbReference type="PRINTS" id="PR00120">
    <property type="entry name" value="HATPASE"/>
</dbReference>
<dbReference type="InterPro" id="IPR001757">
    <property type="entry name" value="P_typ_ATPase"/>
</dbReference>
<evidence type="ECO:0000256" key="1">
    <source>
        <dbReference type="ARBA" id="ARBA00004651"/>
    </source>
</evidence>
<dbReference type="Gene3D" id="3.40.50.1000">
    <property type="entry name" value="HAD superfamily/HAD-like"/>
    <property type="match status" value="1"/>
</dbReference>
<evidence type="ECO:0000256" key="2">
    <source>
        <dbReference type="ARBA" id="ARBA00022475"/>
    </source>
</evidence>
<gene>
    <name evidence="4" type="ORF">AAEO56_17855</name>
</gene>
<dbReference type="InterPro" id="IPR050510">
    <property type="entry name" value="Cation_transp_ATPase_P-type"/>
</dbReference>
<feature type="transmembrane region" description="Helical" evidence="3">
    <location>
        <begin position="84"/>
        <end position="106"/>
    </location>
</feature>
<dbReference type="SUPFAM" id="SSF56784">
    <property type="entry name" value="HAD-like"/>
    <property type="match status" value="1"/>
</dbReference>
<dbReference type="InterPro" id="IPR023214">
    <property type="entry name" value="HAD_sf"/>
</dbReference>
<dbReference type="RefSeq" id="WP_341698439.1">
    <property type="nucleotide sequence ID" value="NZ_JBBYHR010000012.1"/>
</dbReference>
<dbReference type="EMBL" id="JBBYHR010000012">
    <property type="protein sequence ID" value="MEL1246143.1"/>
    <property type="molecule type" value="Genomic_DNA"/>
</dbReference>
<dbReference type="PANTHER" id="PTHR43294">
    <property type="entry name" value="SODIUM/POTASSIUM-TRANSPORTING ATPASE SUBUNIT ALPHA"/>
    <property type="match status" value="1"/>
</dbReference>
<dbReference type="PANTHER" id="PTHR43294:SF21">
    <property type="entry name" value="CATION TRANSPORTING ATPASE"/>
    <property type="match status" value="1"/>
</dbReference>
<keyword evidence="3" id="KW-1133">Transmembrane helix</keyword>
<dbReference type="Proteomes" id="UP001464555">
    <property type="component" value="Unassembled WGS sequence"/>
</dbReference>
<keyword evidence="5" id="KW-1185">Reference proteome</keyword>
<comment type="caution">
    <text evidence="4">The sequence shown here is derived from an EMBL/GenBank/DDBJ whole genome shotgun (WGS) entry which is preliminary data.</text>
</comment>
<proteinExistence type="predicted"/>
<organism evidence="4 5">
    <name type="scientific">Flavobacterium arundinis</name>
    <dbReference type="NCBI Taxonomy" id="3139143"/>
    <lineage>
        <taxon>Bacteria</taxon>
        <taxon>Pseudomonadati</taxon>
        <taxon>Bacteroidota</taxon>
        <taxon>Flavobacteriia</taxon>
        <taxon>Flavobacteriales</taxon>
        <taxon>Flavobacteriaceae</taxon>
        <taxon>Flavobacterium</taxon>
    </lineage>
</organism>
<dbReference type="PRINTS" id="PR00119">
    <property type="entry name" value="CATATPASE"/>
</dbReference>
<protein>
    <submittedName>
        <fullName evidence="4">HAD-IC family P-type ATPase</fullName>
    </submittedName>
</protein>
<keyword evidence="3" id="KW-0812">Transmembrane</keyword>
<accession>A0ABU9I2H2</accession>
<name>A0ABU9I2H2_9FLAO</name>
<evidence type="ECO:0000313" key="4">
    <source>
        <dbReference type="EMBL" id="MEL1246143.1"/>
    </source>
</evidence>
<reference evidence="4 5" key="1">
    <citation type="submission" date="2024-04" db="EMBL/GenBank/DDBJ databases">
        <title>Flavobacterium sp. DGU11 16S ribosomal RNA gene Genome sequencing and assembly.</title>
        <authorList>
            <person name="Park S."/>
        </authorList>
    </citation>
    <scope>NUCLEOTIDE SEQUENCE [LARGE SCALE GENOMIC DNA]</scope>
    <source>
        <strain evidence="4 5">DGU11</strain>
    </source>
</reference>
<evidence type="ECO:0000256" key="3">
    <source>
        <dbReference type="SAM" id="Phobius"/>
    </source>
</evidence>
<comment type="subcellular location">
    <subcellularLocation>
        <location evidence="1">Cell membrane</location>
        <topology evidence="1">Multi-pass membrane protein</topology>
    </subcellularLocation>
</comment>
<dbReference type="Gene3D" id="1.20.1110.10">
    <property type="entry name" value="Calcium-transporting ATPase, transmembrane domain"/>
    <property type="match status" value="1"/>
</dbReference>
<keyword evidence="3" id="KW-0472">Membrane</keyword>
<dbReference type="NCBIfam" id="TIGR01494">
    <property type="entry name" value="ATPase_P-type"/>
    <property type="match status" value="1"/>
</dbReference>
<dbReference type="InterPro" id="IPR036412">
    <property type="entry name" value="HAD-like_sf"/>
</dbReference>
<sequence length="148" mass="16070">MLQSRGHYVAMTGDGVNDAPSLKRAIIGIAIGITGTDVSKEAAHMILLDDNFSTIIQAVREGRWLYDNRLKFIKYLMTTNSSELLLVLVAPLIGLPVALLPIHILWVGLLMTDVALAAQAGAFKIGFPWQTTVFNVVSLSQMGHLLAI</sequence>
<keyword evidence="2" id="KW-1003">Cell membrane</keyword>
<evidence type="ECO:0000313" key="5">
    <source>
        <dbReference type="Proteomes" id="UP001464555"/>
    </source>
</evidence>